<dbReference type="Pfam" id="PF00622">
    <property type="entry name" value="SPRY"/>
    <property type="match status" value="1"/>
</dbReference>
<dbReference type="Proteomes" id="UP001066276">
    <property type="component" value="Chromosome 1_2"/>
</dbReference>
<dbReference type="InterPro" id="IPR003877">
    <property type="entry name" value="SPRY_dom"/>
</dbReference>
<evidence type="ECO:0000259" key="4">
    <source>
        <dbReference type="PROSITE" id="PS50853"/>
    </source>
</evidence>
<reference evidence="5" key="1">
    <citation type="journal article" date="2022" name="bioRxiv">
        <title>Sequencing and chromosome-scale assembly of the giantPleurodeles waltlgenome.</title>
        <authorList>
            <person name="Brown T."/>
            <person name="Elewa A."/>
            <person name="Iarovenko S."/>
            <person name="Subramanian E."/>
            <person name="Araus A.J."/>
            <person name="Petzold A."/>
            <person name="Susuki M."/>
            <person name="Suzuki K.-i.T."/>
            <person name="Hayashi T."/>
            <person name="Toyoda A."/>
            <person name="Oliveira C."/>
            <person name="Osipova E."/>
            <person name="Leigh N.D."/>
            <person name="Simon A."/>
            <person name="Yun M.H."/>
        </authorList>
    </citation>
    <scope>NUCLEOTIDE SEQUENCE</scope>
    <source>
        <strain evidence="5">20211129_DDA</strain>
        <tissue evidence="5">Liver</tissue>
    </source>
</reference>
<evidence type="ECO:0000313" key="6">
    <source>
        <dbReference type="Proteomes" id="UP001066276"/>
    </source>
</evidence>
<proteinExistence type="predicted"/>
<evidence type="ECO:0008006" key="7">
    <source>
        <dbReference type="Google" id="ProtNLM"/>
    </source>
</evidence>
<dbReference type="Gene3D" id="3.30.160.60">
    <property type="entry name" value="Classic Zinc Finger"/>
    <property type="match status" value="1"/>
</dbReference>
<protein>
    <recommendedName>
        <fullName evidence="7">Cardiomyopathy-associated protein 5</fullName>
    </recommendedName>
</protein>
<keyword evidence="6" id="KW-1185">Reference proteome</keyword>
<dbReference type="InterPro" id="IPR043136">
    <property type="entry name" value="B30.2/SPRY_sf"/>
</dbReference>
<dbReference type="PRINTS" id="PR01407">
    <property type="entry name" value="BUTYPHLNCDUF"/>
</dbReference>
<feature type="region of interest" description="Disordered" evidence="2">
    <location>
        <begin position="249"/>
        <end position="283"/>
    </location>
</feature>
<dbReference type="PANTHER" id="PTHR24099">
    <property type="entry name" value="E3 UBIQUITIN-PROTEIN LIGASE TRIM36-RELATED"/>
    <property type="match status" value="1"/>
</dbReference>
<dbReference type="InterPro" id="IPR003961">
    <property type="entry name" value="FN3_dom"/>
</dbReference>
<name>A0AAV7WA59_PLEWA</name>
<feature type="domain" description="Fibronectin type-III" evidence="4">
    <location>
        <begin position="1706"/>
        <end position="1803"/>
    </location>
</feature>
<feature type="compositionally biased region" description="Low complexity" evidence="2">
    <location>
        <begin position="25"/>
        <end position="35"/>
    </location>
</feature>
<dbReference type="Gene3D" id="2.60.120.920">
    <property type="match status" value="1"/>
</dbReference>
<dbReference type="EMBL" id="JANPWB010000002">
    <property type="protein sequence ID" value="KAJ1209423.1"/>
    <property type="molecule type" value="Genomic_DNA"/>
</dbReference>
<keyword evidence="1" id="KW-0175">Coiled coil</keyword>
<organism evidence="5 6">
    <name type="scientific">Pleurodeles waltl</name>
    <name type="common">Iberian ribbed newt</name>
    <dbReference type="NCBI Taxonomy" id="8319"/>
    <lineage>
        <taxon>Eukaryota</taxon>
        <taxon>Metazoa</taxon>
        <taxon>Chordata</taxon>
        <taxon>Craniata</taxon>
        <taxon>Vertebrata</taxon>
        <taxon>Euteleostomi</taxon>
        <taxon>Amphibia</taxon>
        <taxon>Batrachia</taxon>
        <taxon>Caudata</taxon>
        <taxon>Salamandroidea</taxon>
        <taxon>Salamandridae</taxon>
        <taxon>Pleurodelinae</taxon>
        <taxon>Pleurodeles</taxon>
    </lineage>
</organism>
<dbReference type="SMART" id="SM00060">
    <property type="entry name" value="FN3"/>
    <property type="match status" value="2"/>
</dbReference>
<gene>
    <name evidence="5" type="ORF">NDU88_004801</name>
</gene>
<dbReference type="SUPFAM" id="SSF49899">
    <property type="entry name" value="Concanavalin A-like lectins/glucanases"/>
    <property type="match status" value="1"/>
</dbReference>
<dbReference type="GO" id="GO:0005737">
    <property type="term" value="C:cytoplasm"/>
    <property type="evidence" value="ECO:0007669"/>
    <property type="project" value="TreeGrafter"/>
</dbReference>
<evidence type="ECO:0000256" key="2">
    <source>
        <dbReference type="SAM" id="MobiDB-lite"/>
    </source>
</evidence>
<dbReference type="InterPro" id="IPR013320">
    <property type="entry name" value="ConA-like_dom_sf"/>
</dbReference>
<dbReference type="PANTHER" id="PTHR24099:SF7">
    <property type="entry name" value="CARDIOMYOPATHY-ASSOCIATED PROTEIN 5"/>
    <property type="match status" value="1"/>
</dbReference>
<dbReference type="PROSITE" id="PS50188">
    <property type="entry name" value="B302_SPRY"/>
    <property type="match status" value="1"/>
</dbReference>
<feature type="compositionally biased region" description="Basic and acidic residues" evidence="2">
    <location>
        <begin position="759"/>
        <end position="772"/>
    </location>
</feature>
<feature type="region of interest" description="Disordered" evidence="2">
    <location>
        <begin position="759"/>
        <end position="793"/>
    </location>
</feature>
<feature type="compositionally biased region" description="Basic and acidic residues" evidence="2">
    <location>
        <begin position="1"/>
        <end position="13"/>
    </location>
</feature>
<dbReference type="InterPro" id="IPR013783">
    <property type="entry name" value="Ig-like_fold"/>
</dbReference>
<evidence type="ECO:0000256" key="1">
    <source>
        <dbReference type="ARBA" id="ARBA00023054"/>
    </source>
</evidence>
<dbReference type="InterPro" id="IPR050617">
    <property type="entry name" value="E3_ligase_FN3/SPRY"/>
</dbReference>
<feature type="compositionally biased region" description="Basic and acidic residues" evidence="2">
    <location>
        <begin position="154"/>
        <end position="164"/>
    </location>
</feature>
<dbReference type="PROSITE" id="PS50853">
    <property type="entry name" value="FN3"/>
    <property type="match status" value="2"/>
</dbReference>
<dbReference type="InterPro" id="IPR001870">
    <property type="entry name" value="B30.2/SPRY"/>
</dbReference>
<evidence type="ECO:0000313" key="5">
    <source>
        <dbReference type="EMBL" id="KAJ1209423.1"/>
    </source>
</evidence>
<feature type="domain" description="Fibronectin type-III" evidence="4">
    <location>
        <begin position="1804"/>
        <end position="1896"/>
    </location>
</feature>
<feature type="region of interest" description="Disordered" evidence="2">
    <location>
        <begin position="136"/>
        <end position="167"/>
    </location>
</feature>
<dbReference type="Gene3D" id="2.60.40.10">
    <property type="entry name" value="Immunoglobulins"/>
    <property type="match status" value="2"/>
</dbReference>
<comment type="caution">
    <text evidence="5">The sequence shown here is derived from an EMBL/GenBank/DDBJ whole genome shotgun (WGS) entry which is preliminary data.</text>
</comment>
<dbReference type="CDD" id="cd00063">
    <property type="entry name" value="FN3"/>
    <property type="match status" value="2"/>
</dbReference>
<dbReference type="SUPFAM" id="SSF49265">
    <property type="entry name" value="Fibronectin type III"/>
    <property type="match status" value="1"/>
</dbReference>
<accession>A0AAV7WA59</accession>
<feature type="domain" description="B30.2/SPRY" evidence="3">
    <location>
        <begin position="1878"/>
        <end position="2066"/>
    </location>
</feature>
<dbReference type="InterPro" id="IPR036116">
    <property type="entry name" value="FN3_sf"/>
</dbReference>
<feature type="region of interest" description="Disordered" evidence="2">
    <location>
        <begin position="1"/>
        <end position="35"/>
    </location>
</feature>
<feature type="compositionally biased region" description="Basic and acidic residues" evidence="2">
    <location>
        <begin position="274"/>
        <end position="283"/>
    </location>
</feature>
<sequence>MEGLHPADCDRASEVSFSLEDEAPEAALEPGEAQELSDSLKEIIQTDDVKPKLQFIMSNPSFSMVTVQCEDSGIMWETSSSRCSTPWASEASTTSDVFSMESSSVGSPPGKVIFIMDENKIRRKKVFKSSNRTLLPSHLKGDLGHRKNGPSGHKAAESEVKERSGSGTSLIAAEALRDPVDTSGADSNLLGTGDALANAPVLAKLPGTEEAVAHVPAVAKPVSTQGTPQKVKAPPKGSVMSRIQRFNAVSEPPKVPPRRSRGKVPGVPFAARGELPKGSEQSVDKNQKCALESKNSTVHKDLNNILQPVSANIQSNVLTNGVCTVRSKTEAKENTVPCPNDGAPTSESEIAITKSAPNSLQSGLTSAEQRHDKVVLDMPSNIASNPLSNGVLPKLIHDKNGNHIYQTMSDMQIPKPVLEGTGTECTGEKEQLSQLLPSSATSSHVPNTAFGEARPEVHILPDDSKHNTKPSMTNMQATNVGDQSSAFSIISEGYEILNILAPPNISSVDQEESEHMRDKLEYLEDNPLFKTKGLADKNKADVAAVFKGDANGIASSARKKDTVDSVQGHGVNVEAPAKETLTGDEHHLNAIKSAVDMDYFEKYTLVDDQVPIPPELQVSIKGHEFNNNYNGNPSKLSEGSSSFAERLNVSPYEDEFYSPDTNIDETFYGIAQEEVEPRHRTFLKDLGAQNSVDREVKMEVTQDDNNNSDFSGTHLFNTEEGVLSRSMLFPTTIKLVNPELLEEPPALAFLYTDLYEQATGERTKEESEHSDTESVNSDRSFPERNSDTDDGPGIYFEKYILKDEVTFDIGGPKRDFKDHYEKDDSKQFSKFYVKHEIRPTTASEDVDDLHNLQQGQMPRQEETPVTQHTVSDEKDLEERMDLLTEGTQAEEPTDILSWEVTESVDHNKIKPRELTQLNNFRDFEASEVVHASNASELIATGECLLEDDIEREASKVSFPDVVLKLITTEVSLPNNAREVITDEDSLPTDRREIMIHEEALPNDVMEHMDSELALQIDATEHVAFNVVPPNDTRELITFQSSVLSDTEEHVCSEIAQSNDQTEVITSDIAQSPDGEELVICDVTHSSDTEPSKALKVNELRECVPYEEPLIASGEDDVTVSIPLTVTGEMVETTVFSENELMEEVNKQEYSHVPIEDTTVFRTADSLEVKAHGQYMLYDNTCVDYLQPVEKEEAKAATADITNDVICDVRPGDPCLDENIYDQLIEEAQEMERVSNLSHSPENECNRISNGSSLLNIGEPLDGYILEGLSSQSQENIDGVVSENEGILKEGETSAEEDKNSTVSHQIPDVSENTEISIATQQDVCQVGETDMAESTERDQIVTPEIVKSELCEIPTSTQIQDDVMEIKSEHANPEVMSDTICDEVASQSFPPTVDNFLEHPEMQSNDEETEDLVDYEIITHEELLQEEMSSDYPQDELMLLVDKDFSDHASDGGFEFVNELAQDVTTEQEGSAFEMLEEEKVSVECEVKTPESEKAPSPKEPKLPPIDTYCYVCRCAIPAIDKIFGEHKDHEVTTLDNAVIEMTNNLEAVLEKLQESSIKTEDFVTEIETLYNAVEENCSKNEKFLEEQNEEMIKSVEAQHHEKMQHFEEVKKLKMEYLYEQMVSFQQNIDTAKGILEKTVKETEEHEQLVFLNSAQEINNRLLLAMENTLSLEKMPSAFSLFDHYAENSLKSDQKMLKHIAVPHTPKLQPQEPNSATGTSITAYWRVSEEDVIDCFQVYCMEEPQGNREQSGLIEEYRVTVKESYCILEELEPDKCYSVWVMAVNYTGCSLPSEKFLFKTAPSTPVIKAEDCTVCWDTATIRWTTAYPDAIESFTLECCKQHSPEGEGLRTIAGIKGYEFTIYLQPNENYFFYVRTVNNFGSSEQSEAALISTKGTRFHLLRDTAHPQLHVSPDGSAVSLAEESAISGTPSILGELLPARGLHYWEVVVENCTAFRLGVCYKSTPPKSILTQNSTSWCMYCYSTATSFCYRFIHNDTVNDIHLTEHPVRFGVLLDYNSGRLLFFNVLRRQLLFTIRHSFTEASHPAFALEATGEMHLHTGIELPNFAKLS</sequence>
<dbReference type="InterPro" id="IPR003879">
    <property type="entry name" value="Butyrophylin_SPRY"/>
</dbReference>
<evidence type="ECO:0000259" key="3">
    <source>
        <dbReference type="PROSITE" id="PS50188"/>
    </source>
</evidence>